<dbReference type="FunFam" id="3.90.550.50:FF:000001">
    <property type="entry name" value="Hexosyltransferase"/>
    <property type="match status" value="1"/>
</dbReference>
<keyword evidence="11" id="KW-0472">Membrane</keyword>
<comment type="subcellular location">
    <subcellularLocation>
        <location evidence="1 13">Golgi apparatus membrane</location>
        <topology evidence="1 13">Single-pass type II membrane protein</topology>
    </subcellularLocation>
</comment>
<dbReference type="CTD" id="8705"/>
<dbReference type="RefSeq" id="XP_014453089.1">
    <property type="nucleotide sequence ID" value="XM_014597603.3"/>
</dbReference>
<evidence type="ECO:0000256" key="10">
    <source>
        <dbReference type="ARBA" id="ARBA00023098"/>
    </source>
</evidence>
<keyword evidence="12" id="KW-0325">Glycoprotein</keyword>
<keyword evidence="7" id="KW-0735">Signal-anchor</keyword>
<dbReference type="EMBL" id="AKHW03003855">
    <property type="protein sequence ID" value="KYO32869.1"/>
    <property type="molecule type" value="Genomic_DNA"/>
</dbReference>
<dbReference type="GO" id="GO:0006493">
    <property type="term" value="P:protein O-linked glycosylation"/>
    <property type="evidence" value="ECO:0007669"/>
    <property type="project" value="TreeGrafter"/>
</dbReference>
<dbReference type="KEGG" id="amj:106737709"/>
<dbReference type="AlphaFoldDB" id="A0A151N8E4"/>
<dbReference type="OrthoDB" id="2139606at2759"/>
<protein>
    <recommendedName>
        <fullName evidence="13">Hexosyltransferase</fullName>
        <ecNumber evidence="13">2.4.1.-</ecNumber>
    </recommendedName>
</protein>
<evidence type="ECO:0000313" key="15">
    <source>
        <dbReference type="Proteomes" id="UP000050525"/>
    </source>
</evidence>
<dbReference type="Gene3D" id="3.90.550.50">
    <property type="match status" value="1"/>
</dbReference>
<dbReference type="EC" id="2.4.1.-" evidence="13"/>
<evidence type="ECO:0000256" key="13">
    <source>
        <dbReference type="RuleBase" id="RU363063"/>
    </source>
</evidence>
<evidence type="ECO:0000256" key="6">
    <source>
        <dbReference type="ARBA" id="ARBA00022692"/>
    </source>
</evidence>
<evidence type="ECO:0000256" key="4">
    <source>
        <dbReference type="ARBA" id="ARBA00022676"/>
    </source>
</evidence>
<keyword evidence="9 13" id="KW-0333">Golgi apparatus</keyword>
<proteinExistence type="inferred from homology"/>
<evidence type="ECO:0000256" key="11">
    <source>
        <dbReference type="ARBA" id="ARBA00023136"/>
    </source>
</evidence>
<keyword evidence="4 13" id="KW-0328">Glycosyltransferase</keyword>
<keyword evidence="6" id="KW-0812">Transmembrane</keyword>
<dbReference type="GO" id="GO:0016758">
    <property type="term" value="F:hexosyltransferase activity"/>
    <property type="evidence" value="ECO:0007669"/>
    <property type="project" value="InterPro"/>
</dbReference>
<accession>A0A151N8E4</accession>
<dbReference type="GO" id="GO:0000139">
    <property type="term" value="C:Golgi membrane"/>
    <property type="evidence" value="ECO:0007669"/>
    <property type="project" value="UniProtKB-SubCell"/>
</dbReference>
<comment type="similarity">
    <text evidence="3 13">Belongs to the glycosyltransferase 31 family.</text>
</comment>
<dbReference type="PANTHER" id="PTHR11214:SF378">
    <property type="entry name" value="BETA-1,3-GALACTOSYLTRANSFERASE 4"/>
    <property type="match status" value="1"/>
</dbReference>
<organism evidence="14 15">
    <name type="scientific">Alligator mississippiensis</name>
    <name type="common">American alligator</name>
    <dbReference type="NCBI Taxonomy" id="8496"/>
    <lineage>
        <taxon>Eukaryota</taxon>
        <taxon>Metazoa</taxon>
        <taxon>Chordata</taxon>
        <taxon>Craniata</taxon>
        <taxon>Vertebrata</taxon>
        <taxon>Euteleostomi</taxon>
        <taxon>Archelosauria</taxon>
        <taxon>Archosauria</taxon>
        <taxon>Crocodylia</taxon>
        <taxon>Alligatoridae</taxon>
        <taxon>Alligatorinae</taxon>
        <taxon>Alligator</taxon>
    </lineage>
</organism>
<evidence type="ECO:0000256" key="12">
    <source>
        <dbReference type="ARBA" id="ARBA00023180"/>
    </source>
</evidence>
<comment type="caution">
    <text evidence="14">The sequence shown here is derived from an EMBL/GenBank/DDBJ whole genome shotgun (WGS) entry which is preliminary data.</text>
</comment>
<evidence type="ECO:0000256" key="7">
    <source>
        <dbReference type="ARBA" id="ARBA00022968"/>
    </source>
</evidence>
<dbReference type="Pfam" id="PF01762">
    <property type="entry name" value="Galactosyl_T"/>
    <property type="match status" value="1"/>
</dbReference>
<evidence type="ECO:0000256" key="3">
    <source>
        <dbReference type="ARBA" id="ARBA00008661"/>
    </source>
</evidence>
<keyword evidence="5" id="KW-0808">Transferase</keyword>
<dbReference type="Proteomes" id="UP000050525">
    <property type="component" value="Unassembled WGS sequence"/>
</dbReference>
<reference evidence="14 15" key="1">
    <citation type="journal article" date="2012" name="Genome Biol.">
        <title>Sequencing three crocodilian genomes to illuminate the evolution of archosaurs and amniotes.</title>
        <authorList>
            <person name="St John J.A."/>
            <person name="Braun E.L."/>
            <person name="Isberg S.R."/>
            <person name="Miles L.G."/>
            <person name="Chong A.Y."/>
            <person name="Gongora J."/>
            <person name="Dalzell P."/>
            <person name="Moran C."/>
            <person name="Bed'hom B."/>
            <person name="Abzhanov A."/>
            <person name="Burgess S.C."/>
            <person name="Cooksey A.M."/>
            <person name="Castoe T.A."/>
            <person name="Crawford N.G."/>
            <person name="Densmore L.D."/>
            <person name="Drew J.C."/>
            <person name="Edwards S.V."/>
            <person name="Faircloth B.C."/>
            <person name="Fujita M.K."/>
            <person name="Greenwold M.J."/>
            <person name="Hoffmann F.G."/>
            <person name="Howard J.M."/>
            <person name="Iguchi T."/>
            <person name="Janes D.E."/>
            <person name="Khan S.Y."/>
            <person name="Kohno S."/>
            <person name="de Koning A.J."/>
            <person name="Lance S.L."/>
            <person name="McCarthy F.M."/>
            <person name="McCormack J.E."/>
            <person name="Merchant M.E."/>
            <person name="Peterson D.G."/>
            <person name="Pollock D.D."/>
            <person name="Pourmand N."/>
            <person name="Raney B.J."/>
            <person name="Roessler K.A."/>
            <person name="Sanford J.R."/>
            <person name="Sawyer R.H."/>
            <person name="Schmidt C.J."/>
            <person name="Triplett E.W."/>
            <person name="Tuberville T.D."/>
            <person name="Venegas-Anaya M."/>
            <person name="Howard J.T."/>
            <person name="Jarvis E.D."/>
            <person name="Guillette L.J.Jr."/>
            <person name="Glenn T.C."/>
            <person name="Green R.E."/>
            <person name="Ray D.A."/>
        </authorList>
    </citation>
    <scope>NUCLEOTIDE SEQUENCE [LARGE SCALE GENOMIC DNA]</scope>
    <source>
        <strain evidence="14">KSC_2009_1</strain>
    </source>
</reference>
<sequence length="361" mass="38449">MALRCGLARLRHILARLLGVLGVLGVLGLLGAGHGEELLSWILLPLLGTAAGGDRDTSVAPLVLLGPNDLMLPNTEACQPRAPFLLVLVASAPAHVGHREAIRRSWGGARRASGYPVRTLFVLGLPDSGAEQAALEREAQQHGDLVQGRFHDTYANLTIKTCMLLRWAAALCPGAAFVAKVDDDIFLNLPALAHHLGSLANPHGLYLGRVHWWVRPNRDPHSRYHVPVAVFAGAAFPPYCSGTAYVLSGDAVRQVLVAVPHLVAVGPEDVFVGRCAHRAGLAPTHTARMGGAIRLSLDACCYGQVLFSIHGVQPAQMGHVWGLLGGHGWGEGPEEPTGLCTLLQWGLGLLRCKVLALFEKL</sequence>
<name>A0A151N8E4_ALLMI</name>
<evidence type="ECO:0000256" key="8">
    <source>
        <dbReference type="ARBA" id="ARBA00022989"/>
    </source>
</evidence>
<gene>
    <name evidence="14" type="primary">B3GALT4</name>
    <name evidence="14" type="ORF">Y1Q_0004987</name>
</gene>
<dbReference type="PANTHER" id="PTHR11214">
    <property type="entry name" value="BETA-1,3-N-ACETYLGLUCOSAMINYLTRANSFERASE"/>
    <property type="match status" value="1"/>
</dbReference>
<keyword evidence="15" id="KW-1185">Reference proteome</keyword>
<evidence type="ECO:0000256" key="2">
    <source>
        <dbReference type="ARBA" id="ARBA00004922"/>
    </source>
</evidence>
<dbReference type="STRING" id="8496.A0A151N8E4"/>
<comment type="pathway">
    <text evidence="2">Protein modification; protein glycosylation.</text>
</comment>
<keyword evidence="8" id="KW-1133">Transmembrane helix</keyword>
<evidence type="ECO:0000313" key="14">
    <source>
        <dbReference type="EMBL" id="KYO32869.1"/>
    </source>
</evidence>
<keyword evidence="10" id="KW-0443">Lipid metabolism</keyword>
<dbReference type="InterPro" id="IPR002659">
    <property type="entry name" value="Glyco_trans_31"/>
</dbReference>
<evidence type="ECO:0000256" key="9">
    <source>
        <dbReference type="ARBA" id="ARBA00023034"/>
    </source>
</evidence>
<dbReference type="PhylomeDB" id="A0A151N8E4"/>
<dbReference type="GeneID" id="106737709"/>
<evidence type="ECO:0000256" key="1">
    <source>
        <dbReference type="ARBA" id="ARBA00004323"/>
    </source>
</evidence>
<evidence type="ECO:0000256" key="5">
    <source>
        <dbReference type="ARBA" id="ARBA00022679"/>
    </source>
</evidence>
<dbReference type="GO" id="GO:0006629">
    <property type="term" value="P:lipid metabolic process"/>
    <property type="evidence" value="ECO:0007669"/>
    <property type="project" value="UniProtKB-KW"/>
</dbReference>